<keyword evidence="12" id="KW-1185">Reference proteome</keyword>
<dbReference type="InterPro" id="IPR006439">
    <property type="entry name" value="HAD-SF_hydro_IA"/>
</dbReference>
<dbReference type="InterPro" id="IPR023198">
    <property type="entry name" value="PGP-like_dom2"/>
</dbReference>
<organism evidence="11 12">
    <name type="scientific">Hyphobacterium vulgare</name>
    <dbReference type="NCBI Taxonomy" id="1736751"/>
    <lineage>
        <taxon>Bacteria</taxon>
        <taxon>Pseudomonadati</taxon>
        <taxon>Pseudomonadota</taxon>
        <taxon>Alphaproteobacteria</taxon>
        <taxon>Maricaulales</taxon>
        <taxon>Maricaulaceae</taxon>
        <taxon>Hyphobacterium</taxon>
    </lineage>
</organism>
<evidence type="ECO:0000313" key="11">
    <source>
        <dbReference type="EMBL" id="MFC2925125.1"/>
    </source>
</evidence>
<dbReference type="InterPro" id="IPR050155">
    <property type="entry name" value="HAD-like_hydrolase_sf"/>
</dbReference>
<evidence type="ECO:0000256" key="3">
    <source>
        <dbReference type="ARBA" id="ARBA00004818"/>
    </source>
</evidence>
<evidence type="ECO:0000256" key="10">
    <source>
        <dbReference type="HAMAP-Rule" id="MF_00495"/>
    </source>
</evidence>
<evidence type="ECO:0000313" key="12">
    <source>
        <dbReference type="Proteomes" id="UP001595379"/>
    </source>
</evidence>
<dbReference type="PANTHER" id="PTHR43434">
    <property type="entry name" value="PHOSPHOGLYCOLATE PHOSPHATASE"/>
    <property type="match status" value="1"/>
</dbReference>
<keyword evidence="6 10" id="KW-0479">Metal-binding</keyword>
<keyword evidence="8 10" id="KW-0460">Magnesium</keyword>
<dbReference type="EC" id="3.1.3.18" evidence="5 10"/>
<feature type="binding site" evidence="10">
    <location>
        <position position="14"/>
    </location>
    <ligand>
        <name>Mg(2+)</name>
        <dbReference type="ChEBI" id="CHEBI:18420"/>
    </ligand>
</feature>
<feature type="binding site" evidence="10">
    <location>
        <position position="173"/>
    </location>
    <ligand>
        <name>Mg(2+)</name>
        <dbReference type="ChEBI" id="CHEBI:18420"/>
    </ligand>
</feature>
<dbReference type="NCBIfam" id="TIGR01549">
    <property type="entry name" value="HAD-SF-IA-v1"/>
    <property type="match status" value="1"/>
</dbReference>
<dbReference type="InterPro" id="IPR037512">
    <property type="entry name" value="PGPase_prok"/>
</dbReference>
<comment type="similarity">
    <text evidence="4 10">Belongs to the HAD-like hydrolase superfamily. CbbY/CbbZ/Gph/YieH family.</text>
</comment>
<sequence>MFSEHVSGASIVFDLDGTLVDTAPDLVRALNEVVEPEGLEPVPVAEVRAMVGRGARVLIERAYAAQGRHLESDDVDAHVRRFIDVYRGGIADRSQPFTGCIEALEGLRAAGATLSVCTNKPSELADLLLRELGMEKYFSRIVGPERAPAKKPDAAHLFASVEAGATRIVMVGDSEPDATCAKAAGVPCILMTHGYSEIPVGTLGADRLLESFVELPDALEAILSLRP</sequence>
<evidence type="ECO:0000256" key="8">
    <source>
        <dbReference type="ARBA" id="ARBA00022842"/>
    </source>
</evidence>
<evidence type="ECO:0000256" key="9">
    <source>
        <dbReference type="ARBA" id="ARBA00023277"/>
    </source>
</evidence>
<feature type="binding site" evidence="10">
    <location>
        <position position="16"/>
    </location>
    <ligand>
        <name>Mg(2+)</name>
        <dbReference type="ChEBI" id="CHEBI:18420"/>
    </ligand>
</feature>
<feature type="active site" description="Nucleophile" evidence="10">
    <location>
        <position position="14"/>
    </location>
</feature>
<comment type="catalytic activity">
    <reaction evidence="1 10">
        <text>2-phosphoglycolate + H2O = glycolate + phosphate</text>
        <dbReference type="Rhea" id="RHEA:14369"/>
        <dbReference type="ChEBI" id="CHEBI:15377"/>
        <dbReference type="ChEBI" id="CHEBI:29805"/>
        <dbReference type="ChEBI" id="CHEBI:43474"/>
        <dbReference type="ChEBI" id="CHEBI:58033"/>
        <dbReference type="EC" id="3.1.3.18"/>
    </reaction>
</comment>
<evidence type="ECO:0000256" key="7">
    <source>
        <dbReference type="ARBA" id="ARBA00022801"/>
    </source>
</evidence>
<comment type="caution">
    <text evidence="11">The sequence shown here is derived from an EMBL/GenBank/DDBJ whole genome shotgun (WGS) entry which is preliminary data.</text>
</comment>
<evidence type="ECO:0000256" key="4">
    <source>
        <dbReference type="ARBA" id="ARBA00006171"/>
    </source>
</evidence>
<dbReference type="Gene3D" id="3.40.50.1000">
    <property type="entry name" value="HAD superfamily/HAD-like"/>
    <property type="match status" value="1"/>
</dbReference>
<evidence type="ECO:0000256" key="1">
    <source>
        <dbReference type="ARBA" id="ARBA00000830"/>
    </source>
</evidence>
<dbReference type="Gene3D" id="1.10.150.240">
    <property type="entry name" value="Putative phosphatase, domain 2"/>
    <property type="match status" value="1"/>
</dbReference>
<comment type="pathway">
    <text evidence="3 10">Organic acid metabolism; glycolate biosynthesis; glycolate from 2-phosphoglycolate: step 1/1.</text>
</comment>
<protein>
    <recommendedName>
        <fullName evidence="5 10">Phosphoglycolate phosphatase</fullName>
        <shortName evidence="10">PGP</shortName>
        <shortName evidence="10">PGPase</shortName>
        <ecNumber evidence="5 10">3.1.3.18</ecNumber>
    </recommendedName>
</protein>
<name>A0ABV6ZUP5_9PROT</name>
<dbReference type="HAMAP" id="MF_00495">
    <property type="entry name" value="GPH_hydrolase_bact"/>
    <property type="match status" value="1"/>
</dbReference>
<reference evidence="12" key="1">
    <citation type="journal article" date="2019" name="Int. J. Syst. Evol. Microbiol.">
        <title>The Global Catalogue of Microorganisms (GCM) 10K type strain sequencing project: providing services to taxonomists for standard genome sequencing and annotation.</title>
        <authorList>
            <consortium name="The Broad Institute Genomics Platform"/>
            <consortium name="The Broad Institute Genome Sequencing Center for Infectious Disease"/>
            <person name="Wu L."/>
            <person name="Ma J."/>
        </authorList>
    </citation>
    <scope>NUCLEOTIDE SEQUENCE [LARGE SCALE GENOMIC DNA]</scope>
    <source>
        <strain evidence="12">KCTC 52487</strain>
    </source>
</reference>
<keyword evidence="7 10" id="KW-0378">Hydrolase</keyword>
<accession>A0ABV6ZUP5</accession>
<comment type="cofactor">
    <cofactor evidence="2 10">
        <name>Mg(2+)</name>
        <dbReference type="ChEBI" id="CHEBI:18420"/>
    </cofactor>
</comment>
<evidence type="ECO:0000256" key="5">
    <source>
        <dbReference type="ARBA" id="ARBA00013078"/>
    </source>
</evidence>
<gene>
    <name evidence="11" type="ORF">ACFOOR_03300</name>
</gene>
<dbReference type="InterPro" id="IPR036412">
    <property type="entry name" value="HAD-like_sf"/>
</dbReference>
<evidence type="ECO:0000256" key="6">
    <source>
        <dbReference type="ARBA" id="ARBA00022723"/>
    </source>
</evidence>
<keyword evidence="9 10" id="KW-0119">Carbohydrate metabolism</keyword>
<dbReference type="InterPro" id="IPR041492">
    <property type="entry name" value="HAD_2"/>
</dbReference>
<evidence type="ECO:0000256" key="2">
    <source>
        <dbReference type="ARBA" id="ARBA00001946"/>
    </source>
</evidence>
<dbReference type="Proteomes" id="UP001595379">
    <property type="component" value="Unassembled WGS sequence"/>
</dbReference>
<dbReference type="PANTHER" id="PTHR43434:SF1">
    <property type="entry name" value="PHOSPHOGLYCOLATE PHOSPHATASE"/>
    <property type="match status" value="1"/>
</dbReference>
<dbReference type="SFLD" id="SFLDS00003">
    <property type="entry name" value="Haloacid_Dehalogenase"/>
    <property type="match status" value="1"/>
</dbReference>
<dbReference type="EMBL" id="JBHRSV010000001">
    <property type="protein sequence ID" value="MFC2925125.1"/>
    <property type="molecule type" value="Genomic_DNA"/>
</dbReference>
<dbReference type="GO" id="GO:0016787">
    <property type="term" value="F:hydrolase activity"/>
    <property type="evidence" value="ECO:0007669"/>
    <property type="project" value="UniProtKB-KW"/>
</dbReference>
<dbReference type="Pfam" id="PF13419">
    <property type="entry name" value="HAD_2"/>
    <property type="match status" value="1"/>
</dbReference>
<dbReference type="InterPro" id="IPR023214">
    <property type="entry name" value="HAD_sf"/>
</dbReference>
<dbReference type="SUPFAM" id="SSF56784">
    <property type="entry name" value="HAD-like"/>
    <property type="match status" value="1"/>
</dbReference>
<dbReference type="RefSeq" id="WP_343164004.1">
    <property type="nucleotide sequence ID" value="NZ_JBHRSV010000001.1"/>
</dbReference>
<comment type="function">
    <text evidence="10">Specifically catalyzes the dephosphorylation of 2-phosphoglycolate. Is involved in the dissimilation of the intracellular 2-phosphoglycolate formed during the DNA repair of 3'-phosphoglycolate ends, a major class of DNA lesions induced by oxidative stress.</text>
</comment>
<dbReference type="SFLD" id="SFLDG01129">
    <property type="entry name" value="C1.5:_HAD__Beta-PGM__Phosphata"/>
    <property type="match status" value="1"/>
</dbReference>
<proteinExistence type="inferred from homology"/>